<evidence type="ECO:0000313" key="5">
    <source>
        <dbReference type="EMBL" id="QLH76105.1"/>
    </source>
</evidence>
<evidence type="ECO:0000259" key="2">
    <source>
        <dbReference type="Pfam" id="PF23374"/>
    </source>
</evidence>
<dbReference type="RefSeq" id="WP_179910049.1">
    <property type="nucleotide sequence ID" value="NZ_CP058910.1"/>
</dbReference>
<dbReference type="Pfam" id="PF23374">
    <property type="entry name" value="Fn3_arc"/>
    <property type="match status" value="1"/>
</dbReference>
<feature type="domain" description="DUF7094" evidence="3">
    <location>
        <begin position="234"/>
        <end position="344"/>
    </location>
</feature>
<feature type="domain" description="Fibronectin-III type-like" evidence="2">
    <location>
        <begin position="347"/>
        <end position="422"/>
    </location>
</feature>
<dbReference type="InterPro" id="IPR056397">
    <property type="entry name" value="Fn3_arc"/>
</dbReference>
<evidence type="ECO:0000313" key="6">
    <source>
        <dbReference type="Proteomes" id="UP000509667"/>
    </source>
</evidence>
<evidence type="ECO:0000256" key="1">
    <source>
        <dbReference type="SAM" id="Coils"/>
    </source>
</evidence>
<name>A0A7D5P2U8_9EURY</name>
<feature type="domain" description="DUF7096" evidence="4">
    <location>
        <begin position="1"/>
        <end position="225"/>
    </location>
</feature>
<keyword evidence="1" id="KW-0175">Coiled coil</keyword>
<sequence>MSPNRPVLLAVLALLVAAPATQAVAAGSLGTDSGAVPDRALESGAGPPLGASADAAGLSTDTAEQNTSNYLGISDGSVEAADHQRVGLNIGGALQRDVAGLRGRYASLTFEERYENTTGERARSRLLHEEVERLGERVQRLELRRNRLIDDYNAGEIDTREFLRELAALDATARATGDQFARIRSATGLELPSDLDTKMNNLEGDLLSLHGPVRAQLGSAMAGERTSVPAYTVTSQTGTVLSSIERSQYYREAYLGQNREQVGRDRFVTDADPNGVGNAIGRMTQLYPWASLNARSGPTVEPIGNTSIYYVSLRHSHGTLDTYLDGRTESPFRELQTKPLENTPLTATTNTSQGVELTVNRTHATGPMQIVVRDNLTGDALAANVTINGDDVGSTGDDGRLWTLTPKQAVRIEVTTAGGRTVRERFFAN</sequence>
<dbReference type="InterPro" id="IPR055520">
    <property type="entry name" value="DUF7094"/>
</dbReference>
<protein>
    <submittedName>
        <fullName evidence="5">Uncharacterized protein</fullName>
    </submittedName>
</protein>
<accession>A0A7D5P2U8</accession>
<dbReference type="EMBL" id="CP058910">
    <property type="protein sequence ID" value="QLH76105.1"/>
    <property type="molecule type" value="Genomic_DNA"/>
</dbReference>
<reference evidence="5 6" key="1">
    <citation type="submission" date="2020-07" db="EMBL/GenBank/DDBJ databases">
        <title>Halosimplex pelagicum sp. nov. and Halosimplex rubrum sp. nov., isolated from salted brown alga Laminaria, and emended description of the genus Halosimplex.</title>
        <authorList>
            <person name="Cui H."/>
        </authorList>
    </citation>
    <scope>NUCLEOTIDE SEQUENCE [LARGE SCALE GENOMIC DNA]</scope>
    <source>
        <strain evidence="5 6">R27</strain>
    </source>
</reference>
<gene>
    <name evidence="5" type="ORF">HZS55_01750</name>
</gene>
<dbReference type="KEGG" id="hrr:HZS55_01750"/>
<dbReference type="Pfam" id="PF23375">
    <property type="entry name" value="DUF7094"/>
    <property type="match status" value="1"/>
</dbReference>
<feature type="coiled-coil region" evidence="1">
    <location>
        <begin position="124"/>
        <end position="151"/>
    </location>
</feature>
<dbReference type="InterPro" id="IPR055522">
    <property type="entry name" value="DUF7096"/>
</dbReference>
<dbReference type="Pfam" id="PF23379">
    <property type="entry name" value="DUF7096"/>
    <property type="match status" value="1"/>
</dbReference>
<organism evidence="5 6">
    <name type="scientific">Halosimplex rubrum</name>
    <dbReference type="NCBI Taxonomy" id="869889"/>
    <lineage>
        <taxon>Archaea</taxon>
        <taxon>Methanobacteriati</taxon>
        <taxon>Methanobacteriota</taxon>
        <taxon>Stenosarchaea group</taxon>
        <taxon>Halobacteria</taxon>
        <taxon>Halobacteriales</taxon>
        <taxon>Haloarculaceae</taxon>
        <taxon>Halosimplex</taxon>
    </lineage>
</organism>
<proteinExistence type="predicted"/>
<dbReference type="Proteomes" id="UP000509667">
    <property type="component" value="Chromosome"/>
</dbReference>
<evidence type="ECO:0000259" key="3">
    <source>
        <dbReference type="Pfam" id="PF23375"/>
    </source>
</evidence>
<keyword evidence="6" id="KW-1185">Reference proteome</keyword>
<dbReference type="AlphaFoldDB" id="A0A7D5P2U8"/>
<evidence type="ECO:0000259" key="4">
    <source>
        <dbReference type="Pfam" id="PF23379"/>
    </source>
</evidence>
<dbReference type="GeneID" id="56076547"/>
<dbReference type="OrthoDB" id="201701at2157"/>